<evidence type="ECO:0000313" key="3">
    <source>
        <dbReference type="Proteomes" id="UP000239735"/>
    </source>
</evidence>
<dbReference type="SUPFAM" id="SSF53649">
    <property type="entry name" value="Alkaline phosphatase-like"/>
    <property type="match status" value="1"/>
</dbReference>
<feature type="chain" id="PRO_5014731439" evidence="1">
    <location>
        <begin position="30"/>
        <end position="380"/>
    </location>
</feature>
<name>A0A2N9MAI2_9BACT</name>
<evidence type="ECO:0000256" key="1">
    <source>
        <dbReference type="SAM" id="SignalP"/>
    </source>
</evidence>
<sequence length="380" mass="41527">MKRNSKRNGLRLAACVAAVAIACSVSASAQESHAHKTQNVILVMIDGLRWQEIFRGADPSLMRTLGPKWLGDPEKMTAAAEHDYSGGSAGKRRRELMPFLWTVVSTQGQLFGNRDLGSDAQVTNGLNFSYPGYSETLTGFADPRIDSNDAGPNPNHTVFEWLNEKPAFAGRVAAFGAWAEFDAIFNQVRCGFPVNAGYVPFTAIPPTPEIALLNKLKAETVRVWDDEPFDPIPFHTALEYMKAAHPRVLFLGLGETDDWAHQGSYAAHLDAAHRDDEYLRELWEQAQSMPEYRDKTTLIVVPDHGRGNGAQWTDHGASDPASRETWMAFLGPDTLALGERKGGPVVTESQVAATLAALLGEDYHAAVAKSGRPIEDVLGN</sequence>
<protein>
    <submittedName>
        <fullName evidence="2">Putative AP superfamily protein</fullName>
    </submittedName>
</protein>
<dbReference type="AlphaFoldDB" id="A0A2N9MAI2"/>
<organism evidence="2 3">
    <name type="scientific">Candidatus Sulfuritelmatomonas gaucii</name>
    <dbReference type="NCBI Taxonomy" id="2043161"/>
    <lineage>
        <taxon>Bacteria</taxon>
        <taxon>Pseudomonadati</taxon>
        <taxon>Acidobacteriota</taxon>
        <taxon>Terriglobia</taxon>
        <taxon>Terriglobales</taxon>
        <taxon>Acidobacteriaceae</taxon>
        <taxon>Candidatus Sulfuritelmatomonas</taxon>
    </lineage>
</organism>
<accession>A0A2N9MAI2</accession>
<dbReference type="EMBL" id="OKRB01000161">
    <property type="protein sequence ID" value="SPE32451.1"/>
    <property type="molecule type" value="Genomic_DNA"/>
</dbReference>
<proteinExistence type="predicted"/>
<evidence type="ECO:0000313" key="2">
    <source>
        <dbReference type="EMBL" id="SPE32451.1"/>
    </source>
</evidence>
<dbReference type="OrthoDB" id="9791578at2"/>
<reference evidence="3" key="1">
    <citation type="submission" date="2018-02" db="EMBL/GenBank/DDBJ databases">
        <authorList>
            <person name="Hausmann B."/>
        </authorList>
    </citation>
    <scope>NUCLEOTIDE SEQUENCE [LARGE SCALE GENOMIC DNA]</scope>
    <source>
        <strain evidence="3">Peat soil MAG SbA5</strain>
    </source>
</reference>
<dbReference type="InterPro" id="IPR017850">
    <property type="entry name" value="Alkaline_phosphatase_core_sf"/>
</dbReference>
<dbReference type="Gene3D" id="3.40.720.10">
    <property type="entry name" value="Alkaline Phosphatase, subunit A"/>
    <property type="match status" value="1"/>
</dbReference>
<dbReference type="PROSITE" id="PS51257">
    <property type="entry name" value="PROKAR_LIPOPROTEIN"/>
    <property type="match status" value="1"/>
</dbReference>
<dbReference type="Proteomes" id="UP000239735">
    <property type="component" value="Unassembled WGS sequence"/>
</dbReference>
<gene>
    <name evidence="2" type="ORF">SBA5_980021</name>
</gene>
<feature type="signal peptide" evidence="1">
    <location>
        <begin position="1"/>
        <end position="29"/>
    </location>
</feature>
<keyword evidence="1" id="KW-0732">Signal</keyword>